<dbReference type="SUPFAM" id="SSF48179">
    <property type="entry name" value="6-phosphogluconate dehydrogenase C-terminal domain-like"/>
    <property type="match status" value="1"/>
</dbReference>
<keyword evidence="4" id="KW-1185">Reference proteome</keyword>
<dbReference type="Pfam" id="PF02558">
    <property type="entry name" value="ApbA"/>
    <property type="match status" value="1"/>
</dbReference>
<dbReference type="AlphaFoldDB" id="A0A367LSC6"/>
<evidence type="ECO:0000313" key="3">
    <source>
        <dbReference type="EMBL" id="RCI17318.1"/>
    </source>
</evidence>
<accession>A0A367LSC6</accession>
<dbReference type="InterPro" id="IPR003421">
    <property type="entry name" value="Opine_DH"/>
</dbReference>
<dbReference type="InterPro" id="IPR013328">
    <property type="entry name" value="6PGD_dom2"/>
</dbReference>
<dbReference type="InterPro" id="IPR013332">
    <property type="entry name" value="KPR_N"/>
</dbReference>
<feature type="domain" description="Ketopantoate reductase N-terminal" evidence="2">
    <location>
        <begin position="4"/>
        <end position="116"/>
    </location>
</feature>
<sequence length="386" mass="41046">MTVVGIIGAGHVGCALAFDLSIRGYAVILRTMPGHPGAAPKIREKGNMVECSGALSGRVRVRVEQDFGPASSLEETTVIVTVPSQGHDGVLKALAGRVGDCSLIIFISGNGVSVQARRLLGAKTVLETSSSPFSSRVDCSQGVVTIRAVKKRLLIGPGTGEEEEDEVIGRLFGLPIEWSASALDIFLSAVNGVVHVPTALLNLGWIETTDGDFYFYRQGMSNGVCSIIEAADRERLAVATAYRTAVEPALDVYNNNYGRQDKTMRDFAVNTDAHNRTKGAQKRFLSQDVPYWLVLCSDLGSRAGVATPVTDMLILLASTFTGSDLRAEGRTLRALGLGDDASVDDVVRAFGTASSGGDCEHGVGGRALLKSRLLLLLPAVSWMYRS</sequence>
<dbReference type="OrthoDB" id="4394513at2759"/>
<dbReference type="InterPro" id="IPR036291">
    <property type="entry name" value="NAD(P)-bd_dom_sf"/>
</dbReference>
<protein>
    <recommendedName>
        <fullName evidence="5">Opine dehydrogenase domain-containing protein</fullName>
    </recommendedName>
</protein>
<comment type="caution">
    <text evidence="3">The sequence shown here is derived from an EMBL/GenBank/DDBJ whole genome shotgun (WGS) entry which is preliminary data.</text>
</comment>
<reference evidence="3 4" key="1">
    <citation type="journal article" date="2015" name="BMC Genomics">
        <title>Insights from the genome of Ophiocordyceps polyrhachis-furcata to pathogenicity and host specificity in insect fungi.</title>
        <authorList>
            <person name="Wichadakul D."/>
            <person name="Kobmoo N."/>
            <person name="Ingsriswang S."/>
            <person name="Tangphatsornruang S."/>
            <person name="Chantasingh D."/>
            <person name="Luangsa-ard J.J."/>
            <person name="Eurwilaichitr L."/>
        </authorList>
    </citation>
    <scope>NUCLEOTIDE SEQUENCE [LARGE SCALE GENOMIC DNA]</scope>
    <source>
        <strain evidence="3 4">BCC 54312</strain>
    </source>
</reference>
<dbReference type="EMBL" id="LKCN02000001">
    <property type="protein sequence ID" value="RCI17318.1"/>
    <property type="molecule type" value="Genomic_DNA"/>
</dbReference>
<dbReference type="Pfam" id="PF02317">
    <property type="entry name" value="Octopine_DH"/>
    <property type="match status" value="1"/>
</dbReference>
<dbReference type="Gene3D" id="3.40.50.720">
    <property type="entry name" value="NAD(P)-binding Rossmann-like Domain"/>
    <property type="match status" value="1"/>
</dbReference>
<evidence type="ECO:0008006" key="5">
    <source>
        <dbReference type="Google" id="ProtNLM"/>
    </source>
</evidence>
<proteinExistence type="predicted"/>
<dbReference type="Gene3D" id="1.10.1040.10">
    <property type="entry name" value="N-(1-d-carboxylethyl)-l-norvaline Dehydrogenase, domain 2"/>
    <property type="match status" value="1"/>
</dbReference>
<dbReference type="Proteomes" id="UP000253664">
    <property type="component" value="Unassembled WGS sequence"/>
</dbReference>
<evidence type="ECO:0000313" key="4">
    <source>
        <dbReference type="Proteomes" id="UP000253664"/>
    </source>
</evidence>
<evidence type="ECO:0000259" key="1">
    <source>
        <dbReference type="Pfam" id="PF02317"/>
    </source>
</evidence>
<dbReference type="SUPFAM" id="SSF51735">
    <property type="entry name" value="NAD(P)-binding Rossmann-fold domains"/>
    <property type="match status" value="1"/>
</dbReference>
<dbReference type="InterPro" id="IPR008927">
    <property type="entry name" value="6-PGluconate_DH-like_C_sf"/>
</dbReference>
<dbReference type="GO" id="GO:0016491">
    <property type="term" value="F:oxidoreductase activity"/>
    <property type="evidence" value="ECO:0007669"/>
    <property type="project" value="InterPro"/>
</dbReference>
<gene>
    <name evidence="3" type="ORF">L249_3113</name>
</gene>
<name>A0A367LSC6_9HYPO</name>
<organism evidence="3 4">
    <name type="scientific">Ophiocordyceps polyrhachis-furcata BCC 54312</name>
    <dbReference type="NCBI Taxonomy" id="1330021"/>
    <lineage>
        <taxon>Eukaryota</taxon>
        <taxon>Fungi</taxon>
        <taxon>Dikarya</taxon>
        <taxon>Ascomycota</taxon>
        <taxon>Pezizomycotina</taxon>
        <taxon>Sordariomycetes</taxon>
        <taxon>Hypocreomycetidae</taxon>
        <taxon>Hypocreales</taxon>
        <taxon>Ophiocordycipitaceae</taxon>
        <taxon>Ophiocordyceps</taxon>
    </lineage>
</organism>
<feature type="domain" description="Opine dehydrogenase" evidence="1">
    <location>
        <begin position="178"/>
        <end position="320"/>
    </location>
</feature>
<evidence type="ECO:0000259" key="2">
    <source>
        <dbReference type="Pfam" id="PF02558"/>
    </source>
</evidence>